<organism evidence="2 3">
    <name type="scientific">Lactuca sativa</name>
    <name type="common">Garden lettuce</name>
    <dbReference type="NCBI Taxonomy" id="4236"/>
    <lineage>
        <taxon>Eukaryota</taxon>
        <taxon>Viridiplantae</taxon>
        <taxon>Streptophyta</taxon>
        <taxon>Embryophyta</taxon>
        <taxon>Tracheophyta</taxon>
        <taxon>Spermatophyta</taxon>
        <taxon>Magnoliopsida</taxon>
        <taxon>eudicotyledons</taxon>
        <taxon>Gunneridae</taxon>
        <taxon>Pentapetalae</taxon>
        <taxon>asterids</taxon>
        <taxon>campanulids</taxon>
        <taxon>Asterales</taxon>
        <taxon>Asteraceae</taxon>
        <taxon>Cichorioideae</taxon>
        <taxon>Cichorieae</taxon>
        <taxon>Lactucinae</taxon>
        <taxon>Lactuca</taxon>
    </lineage>
</organism>
<feature type="compositionally biased region" description="Polar residues" evidence="1">
    <location>
        <begin position="1"/>
        <end position="15"/>
    </location>
</feature>
<dbReference type="EMBL" id="NBSK02000009">
    <property type="protein sequence ID" value="KAJ0188431.1"/>
    <property type="molecule type" value="Genomic_DNA"/>
</dbReference>
<comment type="caution">
    <text evidence="2">The sequence shown here is derived from an EMBL/GenBank/DDBJ whole genome shotgun (WGS) entry which is preliminary data.</text>
</comment>
<feature type="region of interest" description="Disordered" evidence="1">
    <location>
        <begin position="1"/>
        <end position="57"/>
    </location>
</feature>
<dbReference type="Pfam" id="PF04827">
    <property type="entry name" value="Plant_tran"/>
    <property type="match status" value="1"/>
</dbReference>
<reference evidence="2 3" key="1">
    <citation type="journal article" date="2017" name="Nat. Commun.">
        <title>Genome assembly with in vitro proximity ligation data and whole-genome triplication in lettuce.</title>
        <authorList>
            <person name="Reyes-Chin-Wo S."/>
            <person name="Wang Z."/>
            <person name="Yang X."/>
            <person name="Kozik A."/>
            <person name="Arikit S."/>
            <person name="Song C."/>
            <person name="Xia L."/>
            <person name="Froenicke L."/>
            <person name="Lavelle D.O."/>
            <person name="Truco M.J."/>
            <person name="Xia R."/>
            <person name="Zhu S."/>
            <person name="Xu C."/>
            <person name="Xu H."/>
            <person name="Xu X."/>
            <person name="Cox K."/>
            <person name="Korf I."/>
            <person name="Meyers B.C."/>
            <person name="Michelmore R.W."/>
        </authorList>
    </citation>
    <scope>NUCLEOTIDE SEQUENCE [LARGE SCALE GENOMIC DNA]</scope>
    <source>
        <strain evidence="3">cv. Salinas</strain>
        <tissue evidence="2">Seedlings</tissue>
    </source>
</reference>
<keyword evidence="3" id="KW-1185">Reference proteome</keyword>
<protein>
    <submittedName>
        <fullName evidence="2">Uncharacterized protein</fullName>
    </submittedName>
</protein>
<dbReference type="Proteomes" id="UP000235145">
    <property type="component" value="Unassembled WGS sequence"/>
</dbReference>
<evidence type="ECO:0000313" key="3">
    <source>
        <dbReference type="Proteomes" id="UP000235145"/>
    </source>
</evidence>
<evidence type="ECO:0000313" key="2">
    <source>
        <dbReference type="EMBL" id="KAJ0188431.1"/>
    </source>
</evidence>
<evidence type="ECO:0000256" key="1">
    <source>
        <dbReference type="SAM" id="MobiDB-lite"/>
    </source>
</evidence>
<name>A0A9R1UJH2_LACSA</name>
<dbReference type="InterPro" id="IPR006912">
    <property type="entry name" value="Harbinger_derived_prot"/>
</dbReference>
<dbReference type="AlphaFoldDB" id="A0A9R1UJH2"/>
<gene>
    <name evidence="2" type="ORF">LSAT_V11C900477690</name>
</gene>
<accession>A0A9R1UJH2</accession>
<proteinExistence type="predicted"/>
<sequence length="131" mass="14122">MASGDNRGSSGTSASLIRPMTALEETPPPIVVAGEVPDEGGSVVTVEPSGRQQQTAGDEHFPSIIVRLYGIDCMHWARALCPNARCGQYTRGVHREPTIVLEAIPSHDLRMWHAFFGPADANNDINVLDQS</sequence>